<dbReference type="AlphaFoldDB" id="A0A382S9F4"/>
<accession>A0A382S9F4</accession>
<sequence length="88" mass="9893">MLSTGRQVTLLLALVCALYYNALGNAFHYDDFHSIVHNSHIRQPSNFPIFLSDPSLFSVDPRQAMYRPLLLLTYGVNYMLGGLDPAGY</sequence>
<evidence type="ECO:0000313" key="1">
    <source>
        <dbReference type="EMBL" id="SVD06496.1"/>
    </source>
</evidence>
<dbReference type="EMBL" id="UINC01127402">
    <property type="protein sequence ID" value="SVD06496.1"/>
    <property type="molecule type" value="Genomic_DNA"/>
</dbReference>
<feature type="non-terminal residue" evidence="1">
    <location>
        <position position="88"/>
    </location>
</feature>
<reference evidence="1" key="1">
    <citation type="submission" date="2018-05" db="EMBL/GenBank/DDBJ databases">
        <authorList>
            <person name="Lanie J.A."/>
            <person name="Ng W.-L."/>
            <person name="Kazmierczak K.M."/>
            <person name="Andrzejewski T.M."/>
            <person name="Davidsen T.M."/>
            <person name="Wayne K.J."/>
            <person name="Tettelin H."/>
            <person name="Glass J.I."/>
            <person name="Rusch D."/>
            <person name="Podicherti R."/>
            <person name="Tsui H.-C.T."/>
            <person name="Winkler M.E."/>
        </authorList>
    </citation>
    <scope>NUCLEOTIDE SEQUENCE</scope>
</reference>
<protein>
    <submittedName>
        <fullName evidence="1">Uncharacterized protein</fullName>
    </submittedName>
</protein>
<proteinExistence type="predicted"/>
<organism evidence="1">
    <name type="scientific">marine metagenome</name>
    <dbReference type="NCBI Taxonomy" id="408172"/>
    <lineage>
        <taxon>unclassified sequences</taxon>
        <taxon>metagenomes</taxon>
        <taxon>ecological metagenomes</taxon>
    </lineage>
</organism>
<name>A0A382S9F4_9ZZZZ</name>
<gene>
    <name evidence="1" type="ORF">METZ01_LOCUS359350</name>
</gene>